<organism evidence="1 2">
    <name type="scientific">Larkinella punicea</name>
    <dbReference type="NCBI Taxonomy" id="2315727"/>
    <lineage>
        <taxon>Bacteria</taxon>
        <taxon>Pseudomonadati</taxon>
        <taxon>Bacteroidota</taxon>
        <taxon>Cytophagia</taxon>
        <taxon>Cytophagales</taxon>
        <taxon>Spirosomataceae</taxon>
        <taxon>Larkinella</taxon>
    </lineage>
</organism>
<proteinExistence type="predicted"/>
<keyword evidence="2" id="KW-1185">Reference proteome</keyword>
<dbReference type="EMBL" id="QOWE01000002">
    <property type="protein sequence ID" value="RCR71218.1"/>
    <property type="molecule type" value="Genomic_DNA"/>
</dbReference>
<accession>A0A368JU87</accession>
<evidence type="ECO:0000313" key="2">
    <source>
        <dbReference type="Proteomes" id="UP000253383"/>
    </source>
</evidence>
<evidence type="ECO:0000313" key="1">
    <source>
        <dbReference type="EMBL" id="RCR71218.1"/>
    </source>
</evidence>
<dbReference type="Proteomes" id="UP000253383">
    <property type="component" value="Unassembled WGS sequence"/>
</dbReference>
<gene>
    <name evidence="1" type="ORF">DUE52_02920</name>
</gene>
<name>A0A368JU87_9BACT</name>
<protein>
    <submittedName>
        <fullName evidence="1">Uncharacterized protein</fullName>
    </submittedName>
</protein>
<comment type="caution">
    <text evidence="1">The sequence shown here is derived from an EMBL/GenBank/DDBJ whole genome shotgun (WGS) entry which is preliminary data.</text>
</comment>
<sequence length="63" mass="6835">MAVGVVCLQDKFTPGSGLGERVKTAIYGADCDNHAGFNRDKITGKSGFFFPLPFNVLAEIFHE</sequence>
<dbReference type="AlphaFoldDB" id="A0A368JU87"/>
<reference evidence="1 2" key="1">
    <citation type="submission" date="2018-07" db="EMBL/GenBank/DDBJ databases">
        <title>Genome analysis of Larkinella rosea.</title>
        <authorList>
            <person name="Zhou Z."/>
            <person name="Wang G."/>
        </authorList>
    </citation>
    <scope>NUCLEOTIDE SEQUENCE [LARGE SCALE GENOMIC DNA]</scope>
    <source>
        <strain evidence="2">zzj9</strain>
    </source>
</reference>